<organism evidence="1 2">
    <name type="scientific">Atta cephalotes</name>
    <name type="common">Leafcutter ant</name>
    <dbReference type="NCBI Taxonomy" id="12957"/>
    <lineage>
        <taxon>Eukaryota</taxon>
        <taxon>Metazoa</taxon>
        <taxon>Ecdysozoa</taxon>
        <taxon>Arthropoda</taxon>
        <taxon>Hexapoda</taxon>
        <taxon>Insecta</taxon>
        <taxon>Pterygota</taxon>
        <taxon>Neoptera</taxon>
        <taxon>Endopterygota</taxon>
        <taxon>Hymenoptera</taxon>
        <taxon>Apocrita</taxon>
        <taxon>Aculeata</taxon>
        <taxon>Formicoidea</taxon>
        <taxon>Formicidae</taxon>
        <taxon>Myrmicinae</taxon>
        <taxon>Atta</taxon>
    </lineage>
</organism>
<name>A0A158NT74_ATTCE</name>
<dbReference type="OrthoDB" id="7543959at2759"/>
<sequence>MVNKIHDIVLADRRVKIREIANIVKISTERIQNVLHETLGMKKLSAKWMPRLLTVKQKRNRMKTSKHCLDMFKRNPEKFLRRFVTIDETWIHRYTPEMKEQSKQWTKSSESASKKAKTVPSAGKIMATVFWDSRGIIFTDYLEKGRTITGQYYADLLDRFDAELKKKTASFSEKKSALS</sequence>
<reference evidence="2" key="1">
    <citation type="journal article" date="2011" name="PLoS Genet.">
        <title>The genome sequence of the leaf-cutter ant Atta cephalotes reveals insights into its obligate symbiotic lifestyle.</title>
        <authorList>
            <person name="Suen G."/>
            <person name="Teiling C."/>
            <person name="Li L."/>
            <person name="Holt C."/>
            <person name="Abouheif E."/>
            <person name="Bornberg-Bauer E."/>
            <person name="Bouffard P."/>
            <person name="Caldera E.J."/>
            <person name="Cash E."/>
            <person name="Cavanaugh A."/>
            <person name="Denas O."/>
            <person name="Elhaik E."/>
            <person name="Fave M.J."/>
            <person name="Gadau J."/>
            <person name="Gibson J.D."/>
            <person name="Graur D."/>
            <person name="Grubbs K.J."/>
            <person name="Hagen D.E."/>
            <person name="Harkins T.T."/>
            <person name="Helmkampf M."/>
            <person name="Hu H."/>
            <person name="Johnson B.R."/>
            <person name="Kim J."/>
            <person name="Marsh S.E."/>
            <person name="Moeller J.A."/>
            <person name="Munoz-Torres M.C."/>
            <person name="Murphy M.C."/>
            <person name="Naughton M.C."/>
            <person name="Nigam S."/>
            <person name="Overson R."/>
            <person name="Rajakumar R."/>
            <person name="Reese J.T."/>
            <person name="Scott J.J."/>
            <person name="Smith C.R."/>
            <person name="Tao S."/>
            <person name="Tsutsui N.D."/>
            <person name="Viljakainen L."/>
            <person name="Wissler L."/>
            <person name="Yandell M.D."/>
            <person name="Zimmer F."/>
            <person name="Taylor J."/>
            <person name="Slater S.C."/>
            <person name="Clifton S.W."/>
            <person name="Warren W.C."/>
            <person name="Elsik C.G."/>
            <person name="Smith C.D."/>
            <person name="Weinstock G.M."/>
            <person name="Gerardo N.M."/>
            <person name="Currie C.R."/>
        </authorList>
    </citation>
    <scope>NUCLEOTIDE SEQUENCE [LARGE SCALE GENOMIC DNA]</scope>
</reference>
<dbReference type="PANTHER" id="PTHR46060">
    <property type="entry name" value="MARINER MOS1 TRANSPOSASE-LIKE PROTEIN"/>
    <property type="match status" value="1"/>
</dbReference>
<dbReference type="InterPro" id="IPR036397">
    <property type="entry name" value="RNaseH_sf"/>
</dbReference>
<evidence type="ECO:0000313" key="1">
    <source>
        <dbReference type="EnsemblMetazoa" id="XP_012060732.1"/>
    </source>
</evidence>
<dbReference type="Proteomes" id="UP000005205">
    <property type="component" value="Unassembled WGS sequence"/>
</dbReference>
<dbReference type="InterPro" id="IPR052709">
    <property type="entry name" value="Transposase-MT_Hybrid"/>
</dbReference>
<dbReference type="STRING" id="12957.A0A158NT74"/>
<evidence type="ECO:0000313" key="2">
    <source>
        <dbReference type="Proteomes" id="UP000005205"/>
    </source>
</evidence>
<dbReference type="AlphaFoldDB" id="A0A158NT74"/>
<evidence type="ECO:0008006" key="3">
    <source>
        <dbReference type="Google" id="ProtNLM"/>
    </source>
</evidence>
<dbReference type="GO" id="GO:0003676">
    <property type="term" value="F:nucleic acid binding"/>
    <property type="evidence" value="ECO:0007669"/>
    <property type="project" value="InterPro"/>
</dbReference>
<dbReference type="KEGG" id="acep:105623969"/>
<accession>A0A158NT74</accession>
<dbReference type="Gene3D" id="3.30.420.10">
    <property type="entry name" value="Ribonuclease H-like superfamily/Ribonuclease H"/>
    <property type="match status" value="1"/>
</dbReference>
<dbReference type="Pfam" id="PF01359">
    <property type="entry name" value="Transposase_1"/>
    <property type="match status" value="1"/>
</dbReference>
<reference evidence="1" key="2">
    <citation type="submission" date="2016-04" db="UniProtKB">
        <authorList>
            <consortium name="EnsemblMetazoa"/>
        </authorList>
    </citation>
    <scope>IDENTIFICATION</scope>
</reference>
<dbReference type="PANTHER" id="PTHR46060:SF1">
    <property type="entry name" value="MARINER MOS1 TRANSPOSASE-LIKE PROTEIN"/>
    <property type="match status" value="1"/>
</dbReference>
<dbReference type="InterPro" id="IPR001888">
    <property type="entry name" value="Transposase_1"/>
</dbReference>
<dbReference type="EnsemblMetazoa" id="XM_012205342.1">
    <property type="protein sequence ID" value="XP_012060732.1"/>
    <property type="gene ID" value="LOC105623969"/>
</dbReference>
<dbReference type="EMBL" id="ADTU01002606">
    <property type="status" value="NOT_ANNOTATED_CDS"/>
    <property type="molecule type" value="Genomic_DNA"/>
</dbReference>
<gene>
    <name evidence="1" type="primary">105623969</name>
</gene>
<dbReference type="InParanoid" id="A0A158NT74"/>
<keyword evidence="2" id="KW-1185">Reference proteome</keyword>
<proteinExistence type="predicted"/>
<protein>
    <recommendedName>
        <fullName evidence="3">Histone-lysine N-methyltransferase SETMAR</fullName>
    </recommendedName>
</protein>